<proteinExistence type="predicted"/>
<feature type="compositionally biased region" description="Low complexity" evidence="6">
    <location>
        <begin position="157"/>
        <end position="188"/>
    </location>
</feature>
<feature type="compositionally biased region" description="Gly residues" evidence="6">
    <location>
        <begin position="146"/>
        <end position="156"/>
    </location>
</feature>
<dbReference type="InterPro" id="IPR052027">
    <property type="entry name" value="PspC"/>
</dbReference>
<evidence type="ECO:0000259" key="8">
    <source>
        <dbReference type="Pfam" id="PF04024"/>
    </source>
</evidence>
<keyword evidence="2" id="KW-1003">Cell membrane</keyword>
<comment type="caution">
    <text evidence="9">The sequence shown here is derived from an EMBL/GenBank/DDBJ whole genome shotgun (WGS) entry which is preliminary data.</text>
</comment>
<comment type="subcellular location">
    <subcellularLocation>
        <location evidence="1">Cell membrane</location>
        <topology evidence="1">Single-pass membrane protein</topology>
    </subcellularLocation>
</comment>
<dbReference type="Pfam" id="PF04024">
    <property type="entry name" value="PspC"/>
    <property type="match status" value="1"/>
</dbReference>
<evidence type="ECO:0000256" key="1">
    <source>
        <dbReference type="ARBA" id="ARBA00004162"/>
    </source>
</evidence>
<reference evidence="9 10" key="1">
    <citation type="submission" date="2020-04" db="EMBL/GenBank/DDBJ databases">
        <authorList>
            <person name="Klaysubun C."/>
            <person name="Duangmal K."/>
            <person name="Lipun K."/>
        </authorList>
    </citation>
    <scope>NUCLEOTIDE SEQUENCE [LARGE SCALE GENOMIC DNA]</scope>
    <source>
        <strain evidence="9 10">K10HN5</strain>
    </source>
</reference>
<sequence length="451" mass="45318">MNGTDVQTTLREMWETRPARPRHDRMVAGVAAAIARRYDIDPVLVRIGFVVAAFYGIGAALYIAGWVLLPGAHQDDPTDGAGAGGGGAPGTRRSPNPVLLLGLVGAAIIGSGTFFGHRSGIILPGLAVAFLLFLLHRSRGQRGIAGPGNAAAGGGPAEQPTAPVARAAGTPAGPAAAGSAAADNAAGPVSEQLAEQPTEQVRATPPAWDPLGAAPFAWDLPEPSPPAPPPTPPAPRRSRVTMVTLALALLTGGVAGSLLLLGYGVTAVPAMLGTVLAVLGTGLVVGSFTRGGRGLIPIALLMCVLTWAAVSIPASALRSDWGGGVGELQAAPTATTAVAPQYRRGVGSIYLDLRNLDLNAPPGTDAAAAGPVRTQLSVGMGRIVVWIPQTADLTLHGSAGLGSVDYGSRHSGGPGATVNIENDPGTDSVLSGRPVVLDIEAGMGSVEVRRG</sequence>
<keyword evidence="3 7" id="KW-0812">Transmembrane</keyword>
<evidence type="ECO:0000256" key="6">
    <source>
        <dbReference type="SAM" id="MobiDB-lite"/>
    </source>
</evidence>
<name>A0ABX1SF04_9PSEU</name>
<organism evidence="9 10">
    <name type="scientific">Pseudonocardia acidicola</name>
    <dbReference type="NCBI Taxonomy" id="2724939"/>
    <lineage>
        <taxon>Bacteria</taxon>
        <taxon>Bacillati</taxon>
        <taxon>Actinomycetota</taxon>
        <taxon>Actinomycetes</taxon>
        <taxon>Pseudonocardiales</taxon>
        <taxon>Pseudonocardiaceae</taxon>
        <taxon>Pseudonocardia</taxon>
    </lineage>
</organism>
<evidence type="ECO:0000313" key="10">
    <source>
        <dbReference type="Proteomes" id="UP000820669"/>
    </source>
</evidence>
<evidence type="ECO:0000256" key="5">
    <source>
        <dbReference type="ARBA" id="ARBA00023136"/>
    </source>
</evidence>
<evidence type="ECO:0000256" key="2">
    <source>
        <dbReference type="ARBA" id="ARBA00022475"/>
    </source>
</evidence>
<feature type="transmembrane region" description="Helical" evidence="7">
    <location>
        <begin position="295"/>
        <end position="314"/>
    </location>
</feature>
<accession>A0ABX1SF04</accession>
<feature type="region of interest" description="Disordered" evidence="6">
    <location>
        <begin position="146"/>
        <end position="199"/>
    </location>
</feature>
<dbReference type="PANTHER" id="PTHR33885:SF3">
    <property type="entry name" value="PHAGE SHOCK PROTEIN C"/>
    <property type="match status" value="1"/>
</dbReference>
<evidence type="ECO:0000313" key="9">
    <source>
        <dbReference type="EMBL" id="NMH99102.1"/>
    </source>
</evidence>
<gene>
    <name evidence="9" type="ORF">HF526_17560</name>
</gene>
<dbReference type="InterPro" id="IPR007168">
    <property type="entry name" value="Phageshock_PspC_N"/>
</dbReference>
<feature type="transmembrane region" description="Helical" evidence="7">
    <location>
        <begin position="47"/>
        <end position="69"/>
    </location>
</feature>
<dbReference type="EMBL" id="JAAXLA010000031">
    <property type="protein sequence ID" value="NMH99102.1"/>
    <property type="molecule type" value="Genomic_DNA"/>
</dbReference>
<keyword evidence="4 7" id="KW-1133">Transmembrane helix</keyword>
<feature type="transmembrane region" description="Helical" evidence="7">
    <location>
        <begin position="267"/>
        <end position="288"/>
    </location>
</feature>
<dbReference type="RefSeq" id="WP_169382545.1">
    <property type="nucleotide sequence ID" value="NZ_JAAXLA010000031.1"/>
</dbReference>
<protein>
    <submittedName>
        <fullName evidence="9">PspC domain-containing protein</fullName>
    </submittedName>
</protein>
<evidence type="ECO:0000256" key="3">
    <source>
        <dbReference type="ARBA" id="ARBA00022692"/>
    </source>
</evidence>
<feature type="region of interest" description="Disordered" evidence="6">
    <location>
        <begin position="410"/>
        <end position="429"/>
    </location>
</feature>
<dbReference type="Proteomes" id="UP000820669">
    <property type="component" value="Unassembled WGS sequence"/>
</dbReference>
<evidence type="ECO:0000256" key="7">
    <source>
        <dbReference type="SAM" id="Phobius"/>
    </source>
</evidence>
<keyword evidence="5 7" id="KW-0472">Membrane</keyword>
<keyword evidence="10" id="KW-1185">Reference proteome</keyword>
<dbReference type="PANTHER" id="PTHR33885">
    <property type="entry name" value="PHAGE SHOCK PROTEIN C"/>
    <property type="match status" value="1"/>
</dbReference>
<feature type="transmembrane region" description="Helical" evidence="7">
    <location>
        <begin position="121"/>
        <end position="136"/>
    </location>
</feature>
<evidence type="ECO:0000256" key="4">
    <source>
        <dbReference type="ARBA" id="ARBA00022989"/>
    </source>
</evidence>
<feature type="transmembrane region" description="Helical" evidence="7">
    <location>
        <begin position="240"/>
        <end position="261"/>
    </location>
</feature>
<feature type="domain" description="Phage shock protein PspC N-terminal" evidence="8">
    <location>
        <begin position="17"/>
        <end position="71"/>
    </location>
</feature>